<dbReference type="EMBL" id="JALLPJ020001026">
    <property type="protein sequence ID" value="KAL3777816.1"/>
    <property type="molecule type" value="Genomic_DNA"/>
</dbReference>
<dbReference type="Proteomes" id="UP001530400">
    <property type="component" value="Unassembled WGS sequence"/>
</dbReference>
<dbReference type="InterPro" id="IPR003395">
    <property type="entry name" value="RecF/RecN/SMC_N"/>
</dbReference>
<dbReference type="InterPro" id="IPR024704">
    <property type="entry name" value="SMC"/>
</dbReference>
<evidence type="ECO:0000313" key="16">
    <source>
        <dbReference type="Proteomes" id="UP001530400"/>
    </source>
</evidence>
<protein>
    <recommendedName>
        <fullName evidence="11">Structural maintenance of chromosomes protein</fullName>
    </recommendedName>
</protein>
<feature type="coiled-coil region" evidence="12">
    <location>
        <begin position="890"/>
        <end position="1036"/>
    </location>
</feature>
<evidence type="ECO:0000256" key="10">
    <source>
        <dbReference type="ARBA" id="ARBA00023306"/>
    </source>
</evidence>
<gene>
    <name evidence="15" type="ORF">ACHAWO_010752</name>
</gene>
<dbReference type="Gene3D" id="3.30.70.1620">
    <property type="match status" value="1"/>
</dbReference>
<dbReference type="PANTHER" id="PTHR18937:SF172">
    <property type="entry name" value="STRUCTURAL MAINTENANCE OF CHROMOSOMES PROTEIN"/>
    <property type="match status" value="1"/>
</dbReference>
<keyword evidence="8" id="KW-0226">DNA condensation</keyword>
<evidence type="ECO:0000256" key="3">
    <source>
        <dbReference type="ARBA" id="ARBA00022618"/>
    </source>
</evidence>
<keyword evidence="3" id="KW-0132">Cell division</keyword>
<feature type="region of interest" description="Disordered" evidence="13">
    <location>
        <begin position="730"/>
        <end position="758"/>
    </location>
</feature>
<keyword evidence="10" id="KW-0131">Cell cycle</keyword>
<dbReference type="GO" id="GO:0005634">
    <property type="term" value="C:nucleus"/>
    <property type="evidence" value="ECO:0007669"/>
    <property type="project" value="UniProtKB-SubCell"/>
</dbReference>
<keyword evidence="7 12" id="KW-0175">Coiled coil</keyword>
<comment type="similarity">
    <text evidence="2">Belongs to the SMC family. SMC4 subfamily.</text>
</comment>
<dbReference type="InterPro" id="IPR010935">
    <property type="entry name" value="SMC_hinge"/>
</dbReference>
<evidence type="ECO:0000259" key="14">
    <source>
        <dbReference type="SMART" id="SM00968"/>
    </source>
</evidence>
<feature type="compositionally biased region" description="Acidic residues" evidence="13">
    <location>
        <begin position="1042"/>
        <end position="1085"/>
    </location>
</feature>
<evidence type="ECO:0000256" key="13">
    <source>
        <dbReference type="SAM" id="MobiDB-lite"/>
    </source>
</evidence>
<dbReference type="InterPro" id="IPR036277">
    <property type="entry name" value="SMC_hinge_sf"/>
</dbReference>
<evidence type="ECO:0000256" key="7">
    <source>
        <dbReference type="ARBA" id="ARBA00023054"/>
    </source>
</evidence>
<evidence type="ECO:0000313" key="15">
    <source>
        <dbReference type="EMBL" id="KAL3777816.1"/>
    </source>
</evidence>
<dbReference type="Gene3D" id="1.20.1060.20">
    <property type="match status" value="1"/>
</dbReference>
<feature type="region of interest" description="Disordered" evidence="13">
    <location>
        <begin position="1041"/>
        <end position="1109"/>
    </location>
</feature>
<reference evidence="15 16" key="1">
    <citation type="submission" date="2024-10" db="EMBL/GenBank/DDBJ databases">
        <title>Updated reference genomes for cyclostephanoid diatoms.</title>
        <authorList>
            <person name="Roberts W.R."/>
            <person name="Alverson A.J."/>
        </authorList>
    </citation>
    <scope>NUCLEOTIDE SEQUENCE [LARGE SCALE GENOMIC DNA]</scope>
    <source>
        <strain evidence="15 16">AJA010-31</strain>
    </source>
</reference>
<keyword evidence="6" id="KW-0067">ATP-binding</keyword>
<proteinExistence type="inferred from homology"/>
<dbReference type="FunFam" id="3.40.50.300:FF:000481">
    <property type="entry name" value="Structural maintenance of chromosomes 4"/>
    <property type="match status" value="1"/>
</dbReference>
<feature type="coiled-coil region" evidence="12">
    <location>
        <begin position="253"/>
        <end position="280"/>
    </location>
</feature>
<dbReference type="InterPro" id="IPR027417">
    <property type="entry name" value="P-loop_NTPase"/>
</dbReference>
<dbReference type="Pfam" id="PF02463">
    <property type="entry name" value="SMC_N"/>
    <property type="match status" value="2"/>
</dbReference>
<feature type="domain" description="SMC hinge" evidence="14">
    <location>
        <begin position="595"/>
        <end position="709"/>
    </location>
</feature>
<evidence type="ECO:0000256" key="8">
    <source>
        <dbReference type="ARBA" id="ARBA00023067"/>
    </source>
</evidence>
<dbReference type="GO" id="GO:0030261">
    <property type="term" value="P:chromosome condensation"/>
    <property type="evidence" value="ECO:0007669"/>
    <property type="project" value="UniProtKB-KW"/>
</dbReference>
<feature type="coiled-coil region" evidence="12">
    <location>
        <begin position="310"/>
        <end position="547"/>
    </location>
</feature>
<accession>A0ABD3NT63</accession>
<dbReference type="PANTHER" id="PTHR18937">
    <property type="entry name" value="STRUCTURAL MAINTENANCE OF CHROMOSOMES SMC FAMILY MEMBER"/>
    <property type="match status" value="1"/>
</dbReference>
<keyword evidence="9 11" id="KW-0539">Nucleus</keyword>
<dbReference type="SUPFAM" id="SSF75553">
    <property type="entry name" value="Smc hinge domain"/>
    <property type="match status" value="1"/>
</dbReference>
<evidence type="ECO:0000256" key="6">
    <source>
        <dbReference type="ARBA" id="ARBA00022840"/>
    </source>
</evidence>
<feature type="coiled-coil region" evidence="12">
    <location>
        <begin position="1120"/>
        <end position="1186"/>
    </location>
</feature>
<keyword evidence="16" id="KW-1185">Reference proteome</keyword>
<name>A0ABD3NT63_9STRA</name>
<dbReference type="Pfam" id="PF06470">
    <property type="entry name" value="SMC_hinge"/>
    <property type="match status" value="1"/>
</dbReference>
<keyword evidence="5" id="KW-0498">Mitosis</keyword>
<dbReference type="SUPFAM" id="SSF52540">
    <property type="entry name" value="P-loop containing nucleoside triphosphate hydrolases"/>
    <property type="match status" value="1"/>
</dbReference>
<sequence>MADQNDDITMEAEMMNEMAPAEMTEAEAKEMATNLAAEAPATDNNMAEGEPAVVPRLIITKMELINFKSYAGTKTIGPFHKRFSSVVGPNGSGKSNVIDAMLFVFGKRAKKLRLNKVSELIHSSDAYTSTNALDFARVNVHFAEIIDNETEDDFDIIEGTEVTISRIARRDNSSNYLIDGKNATFKKVAEYLDGKGIDLDNNRFLILQGEVEMISMMPPKGKGNDDDGLLEYLEDIIGSNKYVEDTNAAAEKVEQLSEVRQEKLNRVKAAEKEVAALSGAKSEAMGLVNKDREIRRKKNVYYQIQMMGGRKEGEGAVEEKAELVAKLEENKTQLAEADARVAEIEEGFADQRAEYDAVHDELIKTKEEYTKFERQEIQMKENIKFEKSNVKKLEQKVVAETKKGEDADVALAEAEESISTLEEKIEECTEKKEQEDAKLEEIFEETKEVTEQLRKELEIKTQRLAPLLQERSVFQNSLDTAQMEVNLLEDGVSRAKEQLENAERELASLDERQSDKKKELKDCEKELAESKQRVEVAEVEAKELEAREGVLAKKSSELLTQAEVAKASIQSTQGRSRTVSAILQAAKKNGELSKCGVLGRLGDLATIDEKYDVAVSTACGMLDHIVVQTTAGTQKCLEFLRKNNLGRASFVPLEKMKKGAHDRSVETPENAPRLFDLISPANFHIAPALFLAVGNTLVAPDLETATRWAYEYGKRWRVVTLDGKLIESSGTMSGGGKSVSRGKMKLSNGKKASANVDPMSETTVEDCKKLEEEAMAAQEELKQCRAKRRELVEEIRTLTKLIKSLTVKLPQLEMEIAGFDTTREELTNRLPSLREQSTLSASDEKKKGELLEKVERCKSDMASCVETTSKLEKEVSTLQKNIINAGGSKLKNQQKACEKAKKDLNDASKELNAAKSTISTSKKVIAKSEKAKATAEDELERSKAALDQMKEEHEKLTIDAKELLEAYEAVKVVEAEKRKALESVSKESDKIKQEQTKLKCAEVELSAKIENLDKQIKDSERKVAHWRKEIQQLVKLERQEDIDYDLSDDEDEEEDNENMDDGAEETKEEEDAMAEDVEEANDDVVEDIKAEPGADEPKKKNKMSSSLPTLSDASLEQYNIESIKNDIAVLEKERDTLAKNANMGAIAEYRKKEADYLSRVSDLDQITAERNEARKAHDDLKRLRLEKFMNGFSQITLKLKEMYQMITLGGDAELELVDSLDPFSEGIVFSVRPPKKSWKNIANLSGGEKTLSSLALVFALHHYKPTPLYVMDEIDAALDFKNVSIVAHYIKERTKNAQFIIISLRNNMFELADRLVGIYKTNNCTKSVTINPKLYSKNGKANVNDATATPPTPLIDRTNASIALTPVA</sequence>
<dbReference type="GO" id="GO:0051301">
    <property type="term" value="P:cell division"/>
    <property type="evidence" value="ECO:0007669"/>
    <property type="project" value="UniProtKB-KW"/>
</dbReference>
<organism evidence="15 16">
    <name type="scientific">Cyclotella atomus</name>
    <dbReference type="NCBI Taxonomy" id="382360"/>
    <lineage>
        <taxon>Eukaryota</taxon>
        <taxon>Sar</taxon>
        <taxon>Stramenopiles</taxon>
        <taxon>Ochrophyta</taxon>
        <taxon>Bacillariophyta</taxon>
        <taxon>Coscinodiscophyceae</taxon>
        <taxon>Thalassiosirophycidae</taxon>
        <taxon>Stephanodiscales</taxon>
        <taxon>Stephanodiscaceae</taxon>
        <taxon>Cyclotella</taxon>
    </lineage>
</organism>
<evidence type="ECO:0000256" key="5">
    <source>
        <dbReference type="ARBA" id="ARBA00022776"/>
    </source>
</evidence>
<dbReference type="PIRSF" id="PIRSF005719">
    <property type="entry name" value="SMC"/>
    <property type="match status" value="1"/>
</dbReference>
<evidence type="ECO:0000256" key="2">
    <source>
        <dbReference type="ARBA" id="ARBA00006005"/>
    </source>
</evidence>
<dbReference type="SMART" id="SM00968">
    <property type="entry name" value="SMC_hinge"/>
    <property type="match status" value="1"/>
</dbReference>
<evidence type="ECO:0000256" key="9">
    <source>
        <dbReference type="ARBA" id="ARBA00023242"/>
    </source>
</evidence>
<dbReference type="GO" id="GO:0005524">
    <property type="term" value="F:ATP binding"/>
    <property type="evidence" value="ECO:0007669"/>
    <property type="project" value="UniProtKB-KW"/>
</dbReference>
<keyword evidence="4" id="KW-0547">Nucleotide-binding</keyword>
<comment type="subcellular location">
    <subcellularLocation>
        <location evidence="1 11">Nucleus</location>
    </subcellularLocation>
</comment>
<dbReference type="Gene3D" id="3.40.50.300">
    <property type="entry name" value="P-loop containing nucleotide triphosphate hydrolases"/>
    <property type="match status" value="2"/>
</dbReference>
<evidence type="ECO:0000256" key="11">
    <source>
        <dbReference type="PIRNR" id="PIRNR005719"/>
    </source>
</evidence>
<comment type="caution">
    <text evidence="15">The sequence shown here is derived from an EMBL/GenBank/DDBJ whole genome shotgun (WGS) entry which is preliminary data.</text>
</comment>
<feature type="compositionally biased region" description="Basic and acidic residues" evidence="13">
    <location>
        <begin position="1086"/>
        <end position="1098"/>
    </location>
</feature>
<evidence type="ECO:0000256" key="4">
    <source>
        <dbReference type="ARBA" id="ARBA00022741"/>
    </source>
</evidence>
<evidence type="ECO:0000256" key="12">
    <source>
        <dbReference type="SAM" id="Coils"/>
    </source>
</evidence>
<evidence type="ECO:0000256" key="1">
    <source>
        <dbReference type="ARBA" id="ARBA00004123"/>
    </source>
</evidence>
<feature type="coiled-coil region" evidence="12">
    <location>
        <begin position="760"/>
        <end position="808"/>
    </location>
</feature>